<protein>
    <submittedName>
        <fullName evidence="2">Putative transcriptional regulator</fullName>
    </submittedName>
</protein>
<keyword evidence="3" id="KW-1185">Reference proteome</keyword>
<gene>
    <name evidence="2" type="ORF">EubceDRAFT1_0247</name>
</gene>
<proteinExistence type="predicted"/>
<dbReference type="Pfam" id="PF01381">
    <property type="entry name" value="HTH_3"/>
    <property type="match status" value="1"/>
</dbReference>
<sequence length="110" mass="12598">MEVGKEFELERLSETIKRIRLNTGMTQIQVAEDLHCTPGYVSNIENGRTAISIRIVSYYAKISGLTIDDILRGKLDSINKQRGNSFHEMLSLMSVDDKERLLATIQLWRN</sequence>
<organism evidence="2 3">
    <name type="scientific">Eubacterium cellulosolvens (strain ATCC 43171 / JCM 9499 / 6)</name>
    <name type="common">Cillobacterium cellulosolvens</name>
    <dbReference type="NCBI Taxonomy" id="633697"/>
    <lineage>
        <taxon>Bacteria</taxon>
        <taxon>Bacillati</taxon>
        <taxon>Bacillota</taxon>
        <taxon>Clostridia</taxon>
        <taxon>Eubacteriales</taxon>
        <taxon>Eubacteriaceae</taxon>
        <taxon>Eubacterium</taxon>
    </lineage>
</organism>
<evidence type="ECO:0000259" key="1">
    <source>
        <dbReference type="PROSITE" id="PS50943"/>
    </source>
</evidence>
<dbReference type="CDD" id="cd00093">
    <property type="entry name" value="HTH_XRE"/>
    <property type="match status" value="1"/>
</dbReference>
<dbReference type="STRING" id="633697.EubceDRAFT1_0247"/>
<dbReference type="Proteomes" id="UP000005753">
    <property type="component" value="Chromosome"/>
</dbReference>
<name>I5AQN4_EUBC6</name>
<dbReference type="Gene3D" id="1.10.260.40">
    <property type="entry name" value="lambda repressor-like DNA-binding domains"/>
    <property type="match status" value="1"/>
</dbReference>
<feature type="domain" description="HTH cro/C1-type" evidence="1">
    <location>
        <begin position="16"/>
        <end position="70"/>
    </location>
</feature>
<dbReference type="AlphaFoldDB" id="I5AQN4"/>
<dbReference type="SMART" id="SM00530">
    <property type="entry name" value="HTH_XRE"/>
    <property type="match status" value="1"/>
</dbReference>
<dbReference type="HOGENOM" id="CLU_066192_17_2_9"/>
<dbReference type="EMBL" id="CM001487">
    <property type="protein sequence ID" value="EIM56107.1"/>
    <property type="molecule type" value="Genomic_DNA"/>
</dbReference>
<dbReference type="InterPro" id="IPR001387">
    <property type="entry name" value="Cro/C1-type_HTH"/>
</dbReference>
<dbReference type="PROSITE" id="PS50943">
    <property type="entry name" value="HTH_CROC1"/>
    <property type="match status" value="1"/>
</dbReference>
<evidence type="ECO:0000313" key="3">
    <source>
        <dbReference type="Proteomes" id="UP000005753"/>
    </source>
</evidence>
<evidence type="ECO:0000313" key="2">
    <source>
        <dbReference type="EMBL" id="EIM56107.1"/>
    </source>
</evidence>
<dbReference type="OrthoDB" id="9795511at2"/>
<dbReference type="SUPFAM" id="SSF47413">
    <property type="entry name" value="lambda repressor-like DNA-binding domains"/>
    <property type="match status" value="1"/>
</dbReference>
<accession>I5AQN4</accession>
<dbReference type="InterPro" id="IPR010982">
    <property type="entry name" value="Lambda_DNA-bd_dom_sf"/>
</dbReference>
<reference evidence="2 3" key="2">
    <citation type="submission" date="2012-02" db="EMBL/GenBank/DDBJ databases">
        <title>Improved High-Quality Draft sequence of Eubacterium cellulosolvens 6.</title>
        <authorList>
            <consortium name="US DOE Joint Genome Institute"/>
            <person name="Lucas S."/>
            <person name="Han J."/>
            <person name="Lapidus A."/>
            <person name="Cheng J.-F."/>
            <person name="Goodwin L."/>
            <person name="Pitluck S."/>
            <person name="Peters L."/>
            <person name="Mikhailova N."/>
            <person name="Gu W."/>
            <person name="Detter J.C."/>
            <person name="Han C."/>
            <person name="Tapia R."/>
            <person name="Land M."/>
            <person name="Hauser L."/>
            <person name="Kyrpides N."/>
            <person name="Ivanova N."/>
            <person name="Pagani I."/>
            <person name="Johnson E."/>
            <person name="Mukhopadhyay B."/>
            <person name="Anderson I."/>
            <person name="Woyke T."/>
        </authorList>
    </citation>
    <scope>NUCLEOTIDE SEQUENCE [LARGE SCALE GENOMIC DNA]</scope>
    <source>
        <strain evidence="2 3">6</strain>
    </source>
</reference>
<dbReference type="GO" id="GO:0003677">
    <property type="term" value="F:DNA binding"/>
    <property type="evidence" value="ECO:0007669"/>
    <property type="project" value="InterPro"/>
</dbReference>
<reference evidence="2 3" key="1">
    <citation type="submission" date="2010-08" db="EMBL/GenBank/DDBJ databases">
        <authorList>
            <consortium name="US DOE Joint Genome Institute (JGI-PGF)"/>
            <person name="Lucas S."/>
            <person name="Copeland A."/>
            <person name="Lapidus A."/>
            <person name="Cheng J.-F."/>
            <person name="Bruce D."/>
            <person name="Goodwin L."/>
            <person name="Pitluck S."/>
            <person name="Land M.L."/>
            <person name="Hauser L."/>
            <person name="Chang Y.-J."/>
            <person name="Anderson I.J."/>
            <person name="Johnson E."/>
            <person name="Mulhopadhyay B."/>
            <person name="Kyrpides N."/>
            <person name="Woyke T.J."/>
        </authorList>
    </citation>
    <scope>NUCLEOTIDE SEQUENCE [LARGE SCALE GENOMIC DNA]</scope>
    <source>
        <strain evidence="2 3">6</strain>
    </source>
</reference>